<evidence type="ECO:0000313" key="2">
    <source>
        <dbReference type="EMBL" id="EOA36493.1"/>
    </source>
</evidence>
<keyword evidence="3" id="KW-1185">Reference proteome</keyword>
<evidence type="ECO:0000313" key="3">
    <source>
        <dbReference type="Proteomes" id="UP000029121"/>
    </source>
</evidence>
<dbReference type="AlphaFoldDB" id="R0II16"/>
<dbReference type="Proteomes" id="UP000029121">
    <property type="component" value="Unassembled WGS sequence"/>
</dbReference>
<feature type="compositionally biased region" description="Polar residues" evidence="1">
    <location>
        <begin position="63"/>
        <end position="75"/>
    </location>
</feature>
<dbReference type="STRING" id="81985.R0II16"/>
<organism evidence="2 3">
    <name type="scientific">Capsella rubella</name>
    <dbReference type="NCBI Taxonomy" id="81985"/>
    <lineage>
        <taxon>Eukaryota</taxon>
        <taxon>Viridiplantae</taxon>
        <taxon>Streptophyta</taxon>
        <taxon>Embryophyta</taxon>
        <taxon>Tracheophyta</taxon>
        <taxon>Spermatophyta</taxon>
        <taxon>Magnoliopsida</taxon>
        <taxon>eudicotyledons</taxon>
        <taxon>Gunneridae</taxon>
        <taxon>Pentapetalae</taxon>
        <taxon>rosids</taxon>
        <taxon>malvids</taxon>
        <taxon>Brassicales</taxon>
        <taxon>Brassicaceae</taxon>
        <taxon>Camelineae</taxon>
        <taxon>Capsella</taxon>
    </lineage>
</organism>
<dbReference type="EMBL" id="KB870805">
    <property type="protein sequence ID" value="EOA36493.1"/>
    <property type="molecule type" value="Genomic_DNA"/>
</dbReference>
<feature type="region of interest" description="Disordered" evidence="1">
    <location>
        <begin position="50"/>
        <end position="75"/>
    </location>
</feature>
<proteinExistence type="predicted"/>
<gene>
    <name evidence="2" type="ORF">CARUB_v10011158mg</name>
</gene>
<dbReference type="eggNOG" id="KOG1131">
    <property type="taxonomic scope" value="Eukaryota"/>
</dbReference>
<reference evidence="3" key="1">
    <citation type="journal article" date="2013" name="Nat. Genet.">
        <title>The Capsella rubella genome and the genomic consequences of rapid mating system evolution.</title>
        <authorList>
            <person name="Slotte T."/>
            <person name="Hazzouri K.M."/>
            <person name="Agren J.A."/>
            <person name="Koenig D."/>
            <person name="Maumus F."/>
            <person name="Guo Y.L."/>
            <person name="Steige K."/>
            <person name="Platts A.E."/>
            <person name="Escobar J.S."/>
            <person name="Newman L.K."/>
            <person name="Wang W."/>
            <person name="Mandakova T."/>
            <person name="Vello E."/>
            <person name="Smith L.M."/>
            <person name="Henz S.R."/>
            <person name="Steffen J."/>
            <person name="Takuno S."/>
            <person name="Brandvain Y."/>
            <person name="Coop G."/>
            <person name="Andolfatto P."/>
            <person name="Hu T.T."/>
            <person name="Blanchette M."/>
            <person name="Clark R.M."/>
            <person name="Quesneville H."/>
            <person name="Nordborg M."/>
            <person name="Gaut B.S."/>
            <person name="Lysak M.A."/>
            <person name="Jenkins J."/>
            <person name="Grimwood J."/>
            <person name="Chapman J."/>
            <person name="Prochnik S."/>
            <person name="Shu S."/>
            <person name="Rokhsar D."/>
            <person name="Schmutz J."/>
            <person name="Weigel D."/>
            <person name="Wright S.I."/>
        </authorList>
    </citation>
    <scope>NUCLEOTIDE SEQUENCE [LARGE SCALE GENOMIC DNA]</scope>
    <source>
        <strain evidence="3">cv. Monte Gargano</strain>
    </source>
</reference>
<accession>R0II16</accession>
<protein>
    <submittedName>
        <fullName evidence="2">Uncharacterized protein</fullName>
    </submittedName>
</protein>
<name>R0II16_9BRAS</name>
<evidence type="ECO:0000256" key="1">
    <source>
        <dbReference type="SAM" id="MobiDB-lite"/>
    </source>
</evidence>
<sequence length="75" mass="8681">MMIFVDKRYSRHDKRSKPPCWILSHMRDTHLNLSTDMAIHIAREIDPMKMAQPYDDKAGTMGRKTSSETGVQDMA</sequence>